<feature type="domain" description="Protein kinase" evidence="14">
    <location>
        <begin position="217"/>
        <end position="492"/>
    </location>
</feature>
<evidence type="ECO:0000256" key="8">
    <source>
        <dbReference type="ARBA" id="ARBA00022840"/>
    </source>
</evidence>
<evidence type="ECO:0000256" key="13">
    <source>
        <dbReference type="SAM" id="Phobius"/>
    </source>
</evidence>
<dbReference type="InterPro" id="IPR001245">
    <property type="entry name" value="Ser-Thr/Tyr_kinase_cat_dom"/>
</dbReference>
<feature type="transmembrane region" description="Helical" evidence="13">
    <location>
        <begin position="160"/>
        <end position="179"/>
    </location>
</feature>
<dbReference type="InterPro" id="IPR017441">
    <property type="entry name" value="Protein_kinase_ATP_BS"/>
</dbReference>
<evidence type="ECO:0000256" key="6">
    <source>
        <dbReference type="ARBA" id="ARBA00022741"/>
    </source>
</evidence>
<dbReference type="InterPro" id="IPR008271">
    <property type="entry name" value="Ser/Thr_kinase_AS"/>
</dbReference>
<dbReference type="GO" id="GO:0004674">
    <property type="term" value="F:protein serine/threonine kinase activity"/>
    <property type="evidence" value="ECO:0007669"/>
    <property type="project" value="UniProtKB-KW"/>
</dbReference>
<organism evidence="15 16">
    <name type="scientific">Populus tomentosa</name>
    <name type="common">Chinese white poplar</name>
    <dbReference type="NCBI Taxonomy" id="118781"/>
    <lineage>
        <taxon>Eukaryota</taxon>
        <taxon>Viridiplantae</taxon>
        <taxon>Streptophyta</taxon>
        <taxon>Embryophyta</taxon>
        <taxon>Tracheophyta</taxon>
        <taxon>Spermatophyta</taxon>
        <taxon>Magnoliopsida</taxon>
        <taxon>eudicotyledons</taxon>
        <taxon>Gunneridae</taxon>
        <taxon>Pentapetalae</taxon>
        <taxon>rosids</taxon>
        <taxon>fabids</taxon>
        <taxon>Malpighiales</taxon>
        <taxon>Salicaceae</taxon>
        <taxon>Saliceae</taxon>
        <taxon>Populus</taxon>
    </lineage>
</organism>
<evidence type="ECO:0000256" key="7">
    <source>
        <dbReference type="ARBA" id="ARBA00022777"/>
    </source>
</evidence>
<keyword evidence="9 13" id="KW-1133">Transmembrane helix</keyword>
<dbReference type="InterPro" id="IPR000719">
    <property type="entry name" value="Prot_kinase_dom"/>
</dbReference>
<proteinExistence type="predicted"/>
<dbReference type="Pfam" id="PF07714">
    <property type="entry name" value="PK_Tyr_Ser-Thr"/>
    <property type="match status" value="1"/>
</dbReference>
<evidence type="ECO:0000256" key="9">
    <source>
        <dbReference type="ARBA" id="ARBA00022989"/>
    </source>
</evidence>
<dbReference type="FunFam" id="1.10.510.10:FF:000590">
    <property type="entry name" value="PR5-like receptor kinase"/>
    <property type="match status" value="1"/>
</dbReference>
<dbReference type="PROSITE" id="PS00107">
    <property type="entry name" value="PROTEIN_KINASE_ATP"/>
    <property type="match status" value="1"/>
</dbReference>
<dbReference type="OrthoDB" id="544400at2759"/>
<reference evidence="15" key="1">
    <citation type="journal article" date="2020" name="bioRxiv">
        <title>Hybrid origin of Populus tomentosa Carr. identified through genome sequencing and phylogenomic analysis.</title>
        <authorList>
            <person name="An X."/>
            <person name="Gao K."/>
            <person name="Chen Z."/>
            <person name="Li J."/>
            <person name="Yang X."/>
            <person name="Yang X."/>
            <person name="Zhou J."/>
            <person name="Guo T."/>
            <person name="Zhao T."/>
            <person name="Huang S."/>
            <person name="Miao D."/>
            <person name="Khan W.U."/>
            <person name="Rao P."/>
            <person name="Ye M."/>
            <person name="Lei B."/>
            <person name="Liao W."/>
            <person name="Wang J."/>
            <person name="Ji L."/>
            <person name="Li Y."/>
            <person name="Guo B."/>
            <person name="Mustafa N.S."/>
            <person name="Li S."/>
            <person name="Yun Q."/>
            <person name="Keller S.R."/>
            <person name="Mao J."/>
            <person name="Zhang R."/>
            <person name="Strauss S.H."/>
        </authorList>
    </citation>
    <scope>NUCLEOTIDE SEQUENCE</scope>
    <source>
        <strain evidence="15">GM15</strain>
        <tissue evidence="15">Leaf</tissue>
    </source>
</reference>
<dbReference type="PROSITE" id="PS00108">
    <property type="entry name" value="PROTEIN_KINASE_ST"/>
    <property type="match status" value="1"/>
</dbReference>
<keyword evidence="8 12" id="KW-0067">ATP-binding</keyword>
<dbReference type="InterPro" id="IPR045874">
    <property type="entry name" value="LRK10/LRL21-25-like"/>
</dbReference>
<evidence type="ECO:0000256" key="2">
    <source>
        <dbReference type="ARBA" id="ARBA00022527"/>
    </source>
</evidence>
<evidence type="ECO:0000256" key="11">
    <source>
        <dbReference type="ARBA" id="ARBA00023180"/>
    </source>
</evidence>
<evidence type="ECO:0000256" key="10">
    <source>
        <dbReference type="ARBA" id="ARBA00023136"/>
    </source>
</evidence>
<protein>
    <recommendedName>
        <fullName evidence="14">Protein kinase domain-containing protein</fullName>
    </recommendedName>
</protein>
<dbReference type="EMBL" id="JAAWWB010000016">
    <property type="protein sequence ID" value="KAG6764227.1"/>
    <property type="molecule type" value="Genomic_DNA"/>
</dbReference>
<keyword evidence="16" id="KW-1185">Reference proteome</keyword>
<keyword evidence="7" id="KW-0418">Kinase</keyword>
<evidence type="ECO:0000313" key="16">
    <source>
        <dbReference type="Proteomes" id="UP000886885"/>
    </source>
</evidence>
<comment type="subcellular location">
    <subcellularLocation>
        <location evidence="1">Membrane</location>
        <topology evidence="1">Single-pass type I membrane protein</topology>
    </subcellularLocation>
</comment>
<keyword evidence="10 13" id="KW-0472">Membrane</keyword>
<dbReference type="FunFam" id="3.30.200.20:FF:000178">
    <property type="entry name" value="serine/threonine-protein kinase PBS1-like"/>
    <property type="match status" value="1"/>
</dbReference>
<keyword evidence="3" id="KW-0808">Transferase</keyword>
<name>A0A8X8CS48_POPTO</name>
<evidence type="ECO:0000256" key="1">
    <source>
        <dbReference type="ARBA" id="ARBA00004479"/>
    </source>
</evidence>
<dbReference type="PANTHER" id="PTHR27009">
    <property type="entry name" value="RUST RESISTANCE KINASE LR10-RELATED"/>
    <property type="match status" value="1"/>
</dbReference>
<keyword evidence="5" id="KW-0732">Signal</keyword>
<feature type="binding site" evidence="12">
    <location>
        <position position="245"/>
    </location>
    <ligand>
        <name>ATP</name>
        <dbReference type="ChEBI" id="CHEBI:30616"/>
    </ligand>
</feature>
<gene>
    <name evidence="15" type="ORF">POTOM_031688</name>
</gene>
<comment type="caution">
    <text evidence="15">The sequence shown here is derived from an EMBL/GenBank/DDBJ whole genome shotgun (WGS) entry which is preliminary data.</text>
</comment>
<dbReference type="GO" id="GO:0005524">
    <property type="term" value="F:ATP binding"/>
    <property type="evidence" value="ECO:0007669"/>
    <property type="project" value="UniProtKB-UniRule"/>
</dbReference>
<dbReference type="GO" id="GO:0016020">
    <property type="term" value="C:membrane"/>
    <property type="evidence" value="ECO:0007669"/>
    <property type="project" value="UniProtKB-SubCell"/>
</dbReference>
<keyword evidence="2" id="KW-0723">Serine/threonine-protein kinase</keyword>
<keyword evidence="6 12" id="KW-0547">Nucleotide-binding</keyword>
<keyword evidence="4 13" id="KW-0812">Transmembrane</keyword>
<keyword evidence="11" id="KW-0325">Glycoprotein</keyword>
<evidence type="ECO:0000256" key="4">
    <source>
        <dbReference type="ARBA" id="ARBA00022692"/>
    </source>
</evidence>
<evidence type="ECO:0000256" key="12">
    <source>
        <dbReference type="PROSITE-ProRule" id="PRU10141"/>
    </source>
</evidence>
<sequence>MYPTLPHDQNPLLHYLIIPKPNQLKTKPRLRVVDVNLANGTCSLPYKSVSVDEFMDDYHYSLDATTYTSFIKCSSNLIDQAYRLVPCLSGNGTNVYVSYVTYIISSLQGSCLFVSRVPTVYQAVLFPSYDSILQLMQTGFDLEWSIGLLSSPMVCSLLCGLGFFVRFILAPIGIFGFLIHKYMTTKKASGNEEIFLVNQQHLMPKRYTFSDIIAITNNFKDKLGQGGFGNVYKGQLRDAFLVAVKMLGNAQCNDKDFINEVSIIGRIHHVNIVRLVGFCSEGSYRALVFEYMANGSLDKLLFSRETELLLVSWEKLLQIAVGTARGIEHLHGGCSVCILHLDIKPHNVLLDSNFIPKVSDFGLAKFYPGEKDFVSISTTRGTVGYVAPEMISRNLGAVSCRSDVYSFGMLLLEMAGRRRKSNSKGNCSSDVYFPSWVYDHLSEGGDLELENVTEIEAAIARKLCIVGLWCIQKAASDRPTMTKVVEMLGANIDDLQLPSNAL</sequence>
<dbReference type="PROSITE" id="PS50011">
    <property type="entry name" value="PROTEIN_KINASE_DOM"/>
    <property type="match status" value="1"/>
</dbReference>
<evidence type="ECO:0000256" key="5">
    <source>
        <dbReference type="ARBA" id="ARBA00022729"/>
    </source>
</evidence>
<accession>A0A8X8CS48</accession>
<evidence type="ECO:0000313" key="15">
    <source>
        <dbReference type="EMBL" id="KAG6764227.1"/>
    </source>
</evidence>
<dbReference type="AlphaFoldDB" id="A0A8X8CS48"/>
<dbReference type="Proteomes" id="UP000886885">
    <property type="component" value="Chromosome 8D"/>
</dbReference>
<dbReference type="SMART" id="SM00220">
    <property type="entry name" value="S_TKc"/>
    <property type="match status" value="1"/>
</dbReference>
<evidence type="ECO:0000259" key="14">
    <source>
        <dbReference type="PROSITE" id="PS50011"/>
    </source>
</evidence>
<evidence type="ECO:0000256" key="3">
    <source>
        <dbReference type="ARBA" id="ARBA00022679"/>
    </source>
</evidence>